<dbReference type="Proteomes" id="UP000241290">
    <property type="component" value="Genome"/>
</dbReference>
<proteinExistence type="predicted"/>
<dbReference type="EMBL" id="MG962366">
    <property type="protein sequence ID" value="AVO24988.1"/>
    <property type="molecule type" value="Genomic_DNA"/>
</dbReference>
<feature type="region of interest" description="Disordered" evidence="1">
    <location>
        <begin position="82"/>
        <end position="123"/>
    </location>
</feature>
<feature type="compositionally biased region" description="Pro residues" evidence="1">
    <location>
        <begin position="162"/>
        <end position="178"/>
    </location>
</feature>
<keyword evidence="3" id="KW-1185">Reference proteome</keyword>
<dbReference type="GeneID" id="64766300"/>
<gene>
    <name evidence="2" type="primary">48</name>
    <name evidence="2" type="ORF">SEA_FINCH_48</name>
</gene>
<evidence type="ECO:0000313" key="3">
    <source>
        <dbReference type="Proteomes" id="UP000241290"/>
    </source>
</evidence>
<feature type="compositionally biased region" description="Polar residues" evidence="1">
    <location>
        <begin position="82"/>
        <end position="92"/>
    </location>
</feature>
<protein>
    <submittedName>
        <fullName evidence="2">Tape measure protein</fullName>
    </submittedName>
</protein>
<dbReference type="KEGG" id="vg:64766300"/>
<accession>A0A2P1JXC9</accession>
<organism evidence="2 3">
    <name type="scientific">Rhodococcus phage Finch</name>
    <dbReference type="NCBI Taxonomy" id="2094144"/>
    <lineage>
        <taxon>Viruses</taxon>
        <taxon>Duplodnaviria</taxon>
        <taxon>Heunggongvirae</taxon>
        <taxon>Uroviricota</taxon>
        <taxon>Caudoviricetes</taxon>
        <taxon>Finchvirus</taxon>
        <taxon>Finchvirus finch</taxon>
    </lineage>
</organism>
<sequence length="798" mass="85477">MTRAGTDFEYTEDSVSARLAVDIPADTLASLAQVAAQTNELKVNMQSVAVSTNDFAEYLRLLPRLLQETAAAGEQFFNMTAQRGGARSSSGRDMSRNDQADTTTLWNQDAPGSGAGRDDLEALRRDNPRQYGNMMAQRDAARGGSADPNDRSRVVHEGGGDPLPPPRPTRPEPAPSRPPRQSRNNPTGPDNRNDNTPNPADDGPDWIQRAQQYQQRGDGALRTILNETQQGSRENGFSSTASAINHARTGIGNFQSQMEARQAALHARATEEMLNGGDGASTLRQAQLAGQAGRMGGMALKGAGVAGVAVGGAMAVQEVGEWYQKHAAVGMERGGGAAEGLAFEAQVRTMAMNPFISTEQSRKIMQSALNQGYTGKEMDTVTEFMAENLKKMNVDVATSTKILQENVIKGGQSIESAQADAKTAQMLSQNEDAKKTGSQFVESWSSATSTAVAAGTQGEAASQGALQTTSFYSENQNLKNIGSQIMDAGANSFVFQDQMAREIGYKGDRRGALSAYLEQGKDPNAIFAKTVKEFANQDFLKKMLANGDTKEAGYRWFETQMKLRGFTLDRAQSSQLIKDAWEGKLDEEVTRASTEAEDAATGGDVKQMGNGGGISNWFKGVGNQVKAIGNAVTWGVGAVFDEDLQNGSYEAMTSNWRASGGRFSMDAGGDAGSYTNARIEDLVMDAGGSDKIKIRDKSGKERDFDMSDENLMNQVKNGEVQVKMDRKGDWTTLGEYGKDANTASQSNGSGVLDLTDEAKALVKMMNNNPHLTQTQLNANSGAGGQRNDPKPGENPGGR</sequence>
<evidence type="ECO:0000313" key="2">
    <source>
        <dbReference type="EMBL" id="AVO24988.1"/>
    </source>
</evidence>
<feature type="compositionally biased region" description="Polar residues" evidence="1">
    <location>
        <begin position="767"/>
        <end position="780"/>
    </location>
</feature>
<feature type="compositionally biased region" description="Basic and acidic residues" evidence="1">
    <location>
        <begin position="148"/>
        <end position="159"/>
    </location>
</feature>
<dbReference type="RefSeq" id="YP_010059070.1">
    <property type="nucleotide sequence ID" value="NC_054724.1"/>
</dbReference>
<feature type="compositionally biased region" description="Polar residues" evidence="1">
    <location>
        <begin position="187"/>
        <end position="198"/>
    </location>
</feature>
<feature type="region of interest" description="Disordered" evidence="1">
    <location>
        <begin position="767"/>
        <end position="798"/>
    </location>
</feature>
<name>A0A2P1JXC9_9CAUD</name>
<feature type="region of interest" description="Disordered" evidence="1">
    <location>
        <begin position="137"/>
        <end position="205"/>
    </location>
</feature>
<evidence type="ECO:0000256" key="1">
    <source>
        <dbReference type="SAM" id="MobiDB-lite"/>
    </source>
</evidence>
<reference evidence="3" key="1">
    <citation type="submission" date="2018-02" db="EMBL/GenBank/DDBJ databases">
        <authorList>
            <person name="Cohen D.B."/>
            <person name="Kent A.D."/>
        </authorList>
    </citation>
    <scope>NUCLEOTIDE SEQUENCE [LARGE SCALE GENOMIC DNA]</scope>
</reference>